<protein>
    <submittedName>
        <fullName evidence="2">Uncharacterized protein</fullName>
    </submittedName>
</protein>
<dbReference type="AlphaFoldDB" id="A0A7H0LF88"/>
<reference evidence="2 3" key="1">
    <citation type="submission" date="2020-09" db="EMBL/GenBank/DDBJ databases">
        <title>Sphingomonas sp., a new species isolated from pork steak.</title>
        <authorList>
            <person name="Heidler von Heilborn D."/>
        </authorList>
    </citation>
    <scope>NUCLEOTIDE SEQUENCE [LARGE SCALE GENOMIC DNA]</scope>
    <source>
        <strain evidence="3">S8-3T</strain>
    </source>
</reference>
<keyword evidence="1" id="KW-0812">Transmembrane</keyword>
<proteinExistence type="predicted"/>
<dbReference type="RefSeq" id="WP_187760669.1">
    <property type="nucleotide sequence ID" value="NZ_CP061038.1"/>
</dbReference>
<gene>
    <name evidence="2" type="ORF">H3Z74_16510</name>
</gene>
<accession>A0A7H0LF88</accession>
<name>A0A7H0LF88_9SPHN</name>
<dbReference type="Proteomes" id="UP000516148">
    <property type="component" value="Chromosome"/>
</dbReference>
<organism evidence="2 3">
    <name type="scientific">Sphingomonas alpina</name>
    <dbReference type="NCBI Taxonomy" id="653931"/>
    <lineage>
        <taxon>Bacteria</taxon>
        <taxon>Pseudomonadati</taxon>
        <taxon>Pseudomonadota</taxon>
        <taxon>Alphaproteobacteria</taxon>
        <taxon>Sphingomonadales</taxon>
        <taxon>Sphingomonadaceae</taxon>
        <taxon>Sphingomonas</taxon>
    </lineage>
</organism>
<evidence type="ECO:0000313" key="2">
    <source>
        <dbReference type="EMBL" id="QNQ08341.1"/>
    </source>
</evidence>
<dbReference type="EMBL" id="CP061038">
    <property type="protein sequence ID" value="QNQ08341.1"/>
    <property type="molecule type" value="Genomic_DNA"/>
</dbReference>
<keyword evidence="3" id="KW-1185">Reference proteome</keyword>
<dbReference type="KEGG" id="spap:H3Z74_16510"/>
<sequence>MQAIAWLISVAVCIALLIVAPRFGTGFVIKHSVGAIIGGTVLVVMIALALRGLKVQPSHAFTTALFQLLFTAVVAAMLNIMNFVFHGMVNAQIAFHKRYNAANLHRFPISFLIGYERQLKMFGTMMWCFGSALMLYGVWFDMKV</sequence>
<feature type="transmembrane region" description="Helical" evidence="1">
    <location>
        <begin position="65"/>
        <end position="85"/>
    </location>
</feature>
<evidence type="ECO:0000313" key="3">
    <source>
        <dbReference type="Proteomes" id="UP000516148"/>
    </source>
</evidence>
<keyword evidence="1" id="KW-1133">Transmembrane helix</keyword>
<feature type="transmembrane region" description="Helical" evidence="1">
    <location>
        <begin position="121"/>
        <end position="140"/>
    </location>
</feature>
<evidence type="ECO:0000256" key="1">
    <source>
        <dbReference type="SAM" id="Phobius"/>
    </source>
</evidence>
<feature type="transmembrane region" description="Helical" evidence="1">
    <location>
        <begin position="34"/>
        <end position="53"/>
    </location>
</feature>
<keyword evidence="1" id="KW-0472">Membrane</keyword>